<keyword evidence="8" id="KW-0256">Endoplasmic reticulum</keyword>
<dbReference type="PANTHER" id="PTHR21257">
    <property type="entry name" value="DELTA(14)-STEROL REDUCTASE"/>
    <property type="match status" value="1"/>
</dbReference>
<evidence type="ECO:0000256" key="14">
    <source>
        <dbReference type="ARBA" id="ARBA00023098"/>
    </source>
</evidence>
<sequence length="600" mass="68708">MEMESERKTERARKRKRDDVTGSFNQWLHQGNVIIAHVVLALARLDQVKFNLPYPMFCGVLIYHNRDYWQEKKELDEDRHRSGPILRSSASSDGQKIKNKNMVDIAEAEQLLRQGLGRRGMRRPDTSPGRVAKNGSTHDISTGAGDVLSEGIQGYERLTQSPGLQRLKLFLNMTLSPILLIAFVPNLVIFIWFTAIHCNGSYLTMVSKLFSQRSILTGLADMWRVVNTPSAPIIYILTGYGLYALVMMRLLPGKMVKGPVTPKGNIPVYKDNGFVYYLLTLALFWGLTYALRPYGYTPSIIYDRFDEVLFALNAFSLVFCLFLYLKGLFAPSSTDSGSSGNMIFDYYWGTELYPRILGFDVKLFTNCRFGMMGWALLVCVHAVKSYEMHGFVDSMFVSVALQLIYITKFFWWEAGYMSTIDIMVDRAGFYICWGCLVYIPGLYTSPSFYLVSQPVLLGLPVASMLLVTGILAIWINYEADMQKQMVRGSNGACQVWGRKPELIRARYTLENGQEKESLLLASGWWGMARHFHYVPEITLALCWSLPALFHNILPYSYVIFLVILLVHRTFRDDEKCARKYGTYWDQYCQKVPHKMVPYLF</sequence>
<gene>
    <name evidence="25" type="ORF">PoB_000380400</name>
</gene>
<keyword evidence="14" id="KW-0443">Lipid metabolism</keyword>
<evidence type="ECO:0000256" key="21">
    <source>
        <dbReference type="ARBA" id="ARBA00047795"/>
    </source>
</evidence>
<feature type="transmembrane region" description="Helical" evidence="24">
    <location>
        <begin position="273"/>
        <end position="290"/>
    </location>
</feature>
<evidence type="ECO:0000256" key="17">
    <source>
        <dbReference type="ARBA" id="ARBA00023221"/>
    </source>
</evidence>
<comment type="catalytic activity">
    <reaction evidence="22">
        <text>7-dehydrodesmosterol + NADPH + H(+) = desmosterol + NADP(+)</text>
        <dbReference type="Rhea" id="RHEA:46740"/>
        <dbReference type="ChEBI" id="CHEBI:15378"/>
        <dbReference type="ChEBI" id="CHEBI:17737"/>
        <dbReference type="ChEBI" id="CHEBI:27910"/>
        <dbReference type="ChEBI" id="CHEBI:57783"/>
        <dbReference type="ChEBI" id="CHEBI:58349"/>
    </reaction>
    <physiologicalReaction direction="left-to-right" evidence="22">
        <dbReference type="Rhea" id="RHEA:46741"/>
    </physiologicalReaction>
</comment>
<keyword evidence="7" id="KW-0152">Cholesterol biosynthesis</keyword>
<evidence type="ECO:0000256" key="1">
    <source>
        <dbReference type="ARBA" id="ARBA00004477"/>
    </source>
</evidence>
<evidence type="ECO:0000256" key="4">
    <source>
        <dbReference type="ARBA" id="ARBA00022516"/>
    </source>
</evidence>
<dbReference type="AlphaFoldDB" id="A0AAV3Y505"/>
<keyword evidence="15 24" id="KW-0472">Membrane</keyword>
<comment type="pathway">
    <text evidence="2">Steroid biosynthesis; cholesterol biosynthesis.</text>
</comment>
<evidence type="ECO:0000313" key="25">
    <source>
        <dbReference type="EMBL" id="GFN77298.1"/>
    </source>
</evidence>
<evidence type="ECO:0000256" key="2">
    <source>
        <dbReference type="ARBA" id="ARBA00004770"/>
    </source>
</evidence>
<keyword evidence="9" id="KW-0521">NADP</keyword>
<keyword evidence="13" id="KW-0756">Sterol biosynthesis</keyword>
<keyword evidence="6 24" id="KW-0812">Transmembrane</keyword>
<dbReference type="GO" id="GO:0016132">
    <property type="term" value="P:brassinosteroid biosynthetic process"/>
    <property type="evidence" value="ECO:0007669"/>
    <property type="project" value="TreeGrafter"/>
</dbReference>
<dbReference type="Pfam" id="PF01222">
    <property type="entry name" value="ERG4_ERG24"/>
    <property type="match status" value="1"/>
</dbReference>
<comment type="subcellular location">
    <subcellularLocation>
        <location evidence="1">Endoplasmic reticulum membrane</location>
        <topology evidence="1">Multi-pass membrane protein</topology>
    </subcellularLocation>
</comment>
<dbReference type="PANTHER" id="PTHR21257:SF38">
    <property type="entry name" value="7-DEHYDROCHOLESTEROL REDUCTASE"/>
    <property type="match status" value="1"/>
</dbReference>
<comment type="caution">
    <text evidence="25">The sequence shown here is derived from an EMBL/GenBank/DDBJ whole genome shotgun (WGS) entry which is preliminary data.</text>
</comment>
<dbReference type="PROSITE" id="PS01017">
    <property type="entry name" value="STEROL_REDUCT_1"/>
    <property type="match status" value="1"/>
</dbReference>
<evidence type="ECO:0000256" key="10">
    <source>
        <dbReference type="ARBA" id="ARBA00022955"/>
    </source>
</evidence>
<evidence type="ECO:0000256" key="11">
    <source>
        <dbReference type="ARBA" id="ARBA00022989"/>
    </source>
</evidence>
<dbReference type="InterPro" id="IPR001171">
    <property type="entry name" value="ERG24_DHCR-like"/>
</dbReference>
<keyword evidence="26" id="KW-1185">Reference proteome</keyword>
<evidence type="ECO:0000256" key="23">
    <source>
        <dbReference type="SAM" id="MobiDB-lite"/>
    </source>
</evidence>
<evidence type="ECO:0000313" key="26">
    <source>
        <dbReference type="Proteomes" id="UP000735302"/>
    </source>
</evidence>
<evidence type="ECO:0000256" key="13">
    <source>
        <dbReference type="ARBA" id="ARBA00023011"/>
    </source>
</evidence>
<dbReference type="InterPro" id="IPR018083">
    <property type="entry name" value="Sterol_reductase_CS"/>
</dbReference>
<dbReference type="Gene3D" id="1.20.120.1630">
    <property type="match status" value="1"/>
</dbReference>
<evidence type="ECO:0000256" key="5">
    <source>
        <dbReference type="ARBA" id="ARBA00022548"/>
    </source>
</evidence>
<evidence type="ECO:0000256" key="8">
    <source>
        <dbReference type="ARBA" id="ARBA00022824"/>
    </source>
</evidence>
<evidence type="ECO:0000256" key="6">
    <source>
        <dbReference type="ARBA" id="ARBA00022692"/>
    </source>
</evidence>
<dbReference type="EC" id="1.3.1.21" evidence="18"/>
<dbReference type="GO" id="GO:0005789">
    <property type="term" value="C:endoplasmic reticulum membrane"/>
    <property type="evidence" value="ECO:0007669"/>
    <property type="project" value="UniProtKB-SubCell"/>
</dbReference>
<evidence type="ECO:0000256" key="18">
    <source>
        <dbReference type="ARBA" id="ARBA00038851"/>
    </source>
</evidence>
<feature type="region of interest" description="Disordered" evidence="23">
    <location>
        <begin position="116"/>
        <end position="144"/>
    </location>
</feature>
<accession>A0AAV3Y505</accession>
<feature type="transmembrane region" description="Helical" evidence="24">
    <location>
        <begin position="310"/>
        <end position="329"/>
    </location>
</feature>
<keyword evidence="10" id="KW-0752">Steroid biosynthesis</keyword>
<reference evidence="25 26" key="1">
    <citation type="journal article" date="2021" name="Elife">
        <title>Chloroplast acquisition without the gene transfer in kleptoplastic sea slugs, Plakobranchus ocellatus.</title>
        <authorList>
            <person name="Maeda T."/>
            <person name="Takahashi S."/>
            <person name="Yoshida T."/>
            <person name="Shimamura S."/>
            <person name="Takaki Y."/>
            <person name="Nagai Y."/>
            <person name="Toyoda A."/>
            <person name="Suzuki Y."/>
            <person name="Arimoto A."/>
            <person name="Ishii H."/>
            <person name="Satoh N."/>
            <person name="Nishiyama T."/>
            <person name="Hasebe M."/>
            <person name="Maruyama T."/>
            <person name="Minagawa J."/>
            <person name="Obokata J."/>
            <person name="Shigenobu S."/>
        </authorList>
    </citation>
    <scope>NUCLEOTIDE SEQUENCE [LARGE SCALE GENOMIC DNA]</scope>
</reference>
<feature type="region of interest" description="Disordered" evidence="23">
    <location>
        <begin position="75"/>
        <end position="99"/>
    </location>
</feature>
<dbReference type="FunFam" id="1.20.120.1630:FF:000006">
    <property type="entry name" value="Putative 7-dehydrocholesterol reductase"/>
    <property type="match status" value="1"/>
</dbReference>
<keyword evidence="12" id="KW-0560">Oxidoreductase</keyword>
<evidence type="ECO:0000256" key="19">
    <source>
        <dbReference type="ARBA" id="ARBA00039984"/>
    </source>
</evidence>
<keyword evidence="17" id="KW-0753">Steroid metabolism</keyword>
<protein>
    <recommendedName>
        <fullName evidence="19">7-dehydrocholesterol reductase</fullName>
        <ecNumber evidence="18">1.3.1.21</ecNumber>
    </recommendedName>
    <alternativeName>
        <fullName evidence="20">Sterol Delta(7)-reductase</fullName>
    </alternativeName>
</protein>
<dbReference type="GO" id="GO:0047598">
    <property type="term" value="F:7-dehydrocholesterol reductase activity"/>
    <property type="evidence" value="ECO:0007669"/>
    <property type="project" value="UniProtKB-EC"/>
</dbReference>
<evidence type="ECO:0000256" key="12">
    <source>
        <dbReference type="ARBA" id="ARBA00023002"/>
    </source>
</evidence>
<feature type="transmembrane region" description="Helical" evidence="24">
    <location>
        <begin position="233"/>
        <end position="252"/>
    </location>
</feature>
<keyword evidence="11 24" id="KW-1133">Transmembrane helix</keyword>
<organism evidence="25 26">
    <name type="scientific">Plakobranchus ocellatus</name>
    <dbReference type="NCBI Taxonomy" id="259542"/>
    <lineage>
        <taxon>Eukaryota</taxon>
        <taxon>Metazoa</taxon>
        <taxon>Spiralia</taxon>
        <taxon>Lophotrochozoa</taxon>
        <taxon>Mollusca</taxon>
        <taxon>Gastropoda</taxon>
        <taxon>Heterobranchia</taxon>
        <taxon>Euthyneura</taxon>
        <taxon>Panpulmonata</taxon>
        <taxon>Sacoglossa</taxon>
        <taxon>Placobranchoidea</taxon>
        <taxon>Plakobranchidae</taxon>
        <taxon>Plakobranchus</taxon>
    </lineage>
</organism>
<feature type="transmembrane region" description="Helical" evidence="24">
    <location>
        <begin position="427"/>
        <end position="443"/>
    </location>
</feature>
<evidence type="ECO:0000256" key="22">
    <source>
        <dbReference type="ARBA" id="ARBA00047826"/>
    </source>
</evidence>
<proteinExistence type="inferred from homology"/>
<dbReference type="PROSITE" id="PS01018">
    <property type="entry name" value="STEROL_REDUCT_2"/>
    <property type="match status" value="1"/>
</dbReference>
<keyword evidence="4" id="KW-0444">Lipid biosynthesis</keyword>
<evidence type="ECO:0000256" key="7">
    <source>
        <dbReference type="ARBA" id="ARBA00022778"/>
    </source>
</evidence>
<evidence type="ECO:0000256" key="16">
    <source>
        <dbReference type="ARBA" id="ARBA00023166"/>
    </source>
</evidence>
<comment type="catalytic activity">
    <reaction evidence="21">
        <text>cholesterol + NADP(+) = 7-dehydrocholesterol + NADPH + H(+)</text>
        <dbReference type="Rhea" id="RHEA:23984"/>
        <dbReference type="ChEBI" id="CHEBI:15378"/>
        <dbReference type="ChEBI" id="CHEBI:16113"/>
        <dbReference type="ChEBI" id="CHEBI:17759"/>
        <dbReference type="ChEBI" id="CHEBI:57783"/>
        <dbReference type="ChEBI" id="CHEBI:58349"/>
        <dbReference type="EC" id="1.3.1.21"/>
    </reaction>
    <physiologicalReaction direction="right-to-left" evidence="21">
        <dbReference type="Rhea" id="RHEA:23986"/>
    </physiologicalReaction>
</comment>
<evidence type="ECO:0000256" key="9">
    <source>
        <dbReference type="ARBA" id="ARBA00022857"/>
    </source>
</evidence>
<feature type="transmembrane region" description="Helical" evidence="24">
    <location>
        <begin position="455"/>
        <end position="477"/>
    </location>
</feature>
<keyword evidence="16" id="KW-1207">Sterol metabolism</keyword>
<evidence type="ECO:0000256" key="3">
    <source>
        <dbReference type="ARBA" id="ARBA00005402"/>
    </source>
</evidence>
<comment type="similarity">
    <text evidence="3">Belongs to the ERG4/ERG24 family.</text>
</comment>
<feature type="transmembrane region" description="Helical" evidence="24">
    <location>
        <begin position="169"/>
        <end position="193"/>
    </location>
</feature>
<evidence type="ECO:0000256" key="20">
    <source>
        <dbReference type="ARBA" id="ARBA00042688"/>
    </source>
</evidence>
<feature type="transmembrane region" description="Helical" evidence="24">
    <location>
        <begin position="552"/>
        <end position="570"/>
    </location>
</feature>
<evidence type="ECO:0000256" key="24">
    <source>
        <dbReference type="SAM" id="Phobius"/>
    </source>
</evidence>
<dbReference type="GO" id="GO:0006695">
    <property type="term" value="P:cholesterol biosynthetic process"/>
    <property type="evidence" value="ECO:0007669"/>
    <property type="project" value="UniProtKB-KW"/>
</dbReference>
<dbReference type="EMBL" id="BLXT01000468">
    <property type="protein sequence ID" value="GFN77298.1"/>
    <property type="molecule type" value="Genomic_DNA"/>
</dbReference>
<feature type="transmembrane region" description="Helical" evidence="24">
    <location>
        <begin position="395"/>
        <end position="415"/>
    </location>
</feature>
<evidence type="ECO:0000256" key="15">
    <source>
        <dbReference type="ARBA" id="ARBA00023136"/>
    </source>
</evidence>
<name>A0AAV3Y505_9GAST</name>
<keyword evidence="5" id="KW-0153">Cholesterol metabolism</keyword>
<dbReference type="Proteomes" id="UP000735302">
    <property type="component" value="Unassembled WGS sequence"/>
</dbReference>